<dbReference type="InterPro" id="IPR034733">
    <property type="entry name" value="AcCoA_carboxyl_beta"/>
</dbReference>
<evidence type="ECO:0000313" key="3">
    <source>
        <dbReference type="Proteomes" id="UP000288178"/>
    </source>
</evidence>
<feature type="domain" description="CoA carboxyltransferase C-terminal" evidence="1">
    <location>
        <begin position="276"/>
        <end position="527"/>
    </location>
</feature>
<proteinExistence type="predicted"/>
<keyword evidence="3" id="KW-1185">Reference proteome</keyword>
<dbReference type="Gene3D" id="3.90.226.10">
    <property type="entry name" value="2-enoyl-CoA Hydratase, Chain A, domain 1"/>
    <property type="match status" value="2"/>
</dbReference>
<dbReference type="EMBL" id="SACT01000001">
    <property type="protein sequence ID" value="RVT54406.1"/>
    <property type="molecule type" value="Genomic_DNA"/>
</dbReference>
<dbReference type="Proteomes" id="UP000288178">
    <property type="component" value="Unassembled WGS sequence"/>
</dbReference>
<dbReference type="OrthoDB" id="9803706at2"/>
<gene>
    <name evidence="2" type="ORF">ENE75_06050</name>
</gene>
<dbReference type="AlphaFoldDB" id="A0A437K211"/>
<dbReference type="InterPro" id="IPR029045">
    <property type="entry name" value="ClpP/crotonase-like_dom_sf"/>
</dbReference>
<dbReference type="PANTHER" id="PTHR43842">
    <property type="entry name" value="PROPIONYL-COA CARBOXYLASE BETA CHAIN"/>
    <property type="match status" value="1"/>
</dbReference>
<dbReference type="GO" id="GO:0004658">
    <property type="term" value="F:propionyl-CoA carboxylase activity"/>
    <property type="evidence" value="ECO:0007669"/>
    <property type="project" value="TreeGrafter"/>
</dbReference>
<comment type="caution">
    <text evidence="2">The sequence shown here is derived from an EMBL/GenBank/DDBJ whole genome shotgun (WGS) entry which is preliminary data.</text>
</comment>
<evidence type="ECO:0000259" key="1">
    <source>
        <dbReference type="PROSITE" id="PS50989"/>
    </source>
</evidence>
<evidence type="ECO:0000313" key="2">
    <source>
        <dbReference type="EMBL" id="RVT54406.1"/>
    </source>
</evidence>
<dbReference type="InterPro" id="IPR011763">
    <property type="entry name" value="COA_CT_C"/>
</dbReference>
<sequence length="527" mass="57800">MKRLKQQEFPPDGEWAEELQELAARRQQSRAMGGEDALARMKSMGRMNARERLDVLLDDGSFREMGRIAGKASYDAQGRFIAQSPVNAIIGTGRVGGRKVVASADDYSLRAGSSEATISDKWIYAERMAMTMRLPLIRLVDTAGGSVKLLEQQGSSKIPGYPNWPVVELLRTVPVVGVALGSCAGLGAMKVLLTHFSVMVRDQAQVFAAGPPVVKQAYGIEIEKNELGGYQVHRRSALVHNEATSEEDAFEQVRRFLSYLPQHAAALPRREACSDDPDRADDWLKNAIPKDRRRVFDARRIIASIVDAGSFFEIGRYQGGSIITGLARLDGYPIALMCGDPRVAGGAMTLAAAWKVERLAKLCDTFGLPVVNLVDQPGNATGPEAELAGTLLGAVRVMTTIETIRVPWVSIIMRRAFGMAGGLHAPKFFPQLNHRFAWPSARWGSIPIEGGVAAAYRAEIAQAENPAARRDEIEAYYHRLASPFRTAEKFGILDVIDPRETRSILCDWIEDAYEVLQATRPAGRAQP</sequence>
<organism evidence="2 3">
    <name type="scientific">Rubrivivax albus</name>
    <dbReference type="NCBI Taxonomy" id="2499835"/>
    <lineage>
        <taxon>Bacteria</taxon>
        <taxon>Pseudomonadati</taxon>
        <taxon>Pseudomonadota</taxon>
        <taxon>Betaproteobacteria</taxon>
        <taxon>Burkholderiales</taxon>
        <taxon>Sphaerotilaceae</taxon>
        <taxon>Rubrivivax</taxon>
    </lineage>
</organism>
<dbReference type="InterPro" id="IPR051047">
    <property type="entry name" value="AccD/PCCB"/>
</dbReference>
<dbReference type="PROSITE" id="PS50989">
    <property type="entry name" value="COA_CT_CTER"/>
    <property type="match status" value="1"/>
</dbReference>
<protein>
    <submittedName>
        <fullName evidence="2">Propionyl-CoA carboxylase</fullName>
    </submittedName>
</protein>
<name>A0A437K211_9BURK</name>
<reference evidence="2 3" key="1">
    <citation type="submission" date="2019-01" db="EMBL/GenBank/DDBJ databases">
        <authorList>
            <person name="Chen W.-M."/>
        </authorList>
    </citation>
    <scope>NUCLEOTIDE SEQUENCE [LARGE SCALE GENOMIC DNA]</scope>
    <source>
        <strain evidence="2 3">ICH-3</strain>
    </source>
</reference>
<dbReference type="SUPFAM" id="SSF52096">
    <property type="entry name" value="ClpP/crotonase"/>
    <property type="match status" value="2"/>
</dbReference>
<dbReference type="Pfam" id="PF01039">
    <property type="entry name" value="Carboxyl_trans"/>
    <property type="match status" value="1"/>
</dbReference>
<dbReference type="PANTHER" id="PTHR43842:SF2">
    <property type="entry name" value="PROPIONYL-COA CARBOXYLASE BETA CHAIN, MITOCHONDRIAL"/>
    <property type="match status" value="1"/>
</dbReference>
<accession>A0A437K211</accession>